<organism evidence="1 2">
    <name type="scientific">Candidatus Accumulibacter cognatus</name>
    <dbReference type="NCBI Taxonomy" id="2954383"/>
    <lineage>
        <taxon>Bacteria</taxon>
        <taxon>Pseudomonadati</taxon>
        <taxon>Pseudomonadota</taxon>
        <taxon>Betaproteobacteria</taxon>
        <taxon>Candidatus Accumulibacter</taxon>
    </lineage>
</organism>
<gene>
    <name evidence="1" type="ORF">AW06_003850</name>
</gene>
<protein>
    <submittedName>
        <fullName evidence="1">Heme biosynthesis-associated TPR protein</fullName>
    </submittedName>
</protein>
<comment type="caution">
    <text evidence="1">The sequence shown here is derived from an EMBL/GenBank/DDBJ whole genome shotgun (WGS) entry which is preliminary data.</text>
</comment>
<name>A0A080M1L5_9PROT</name>
<dbReference type="STRING" id="1453999.AW06_003850"/>
<sequence>MFQALTDAEMLRLTRQLERHKALTPGQAQPLRLRAHRRMLDALQGNPAPLMRYWQEMPMADRLDPQCVQRCIEIVEKDAAAAPGVATTGRAVNSLECGDDADWQVAPAGGYGCGGGPSVHGRKNS</sequence>
<evidence type="ECO:0000313" key="2">
    <source>
        <dbReference type="Proteomes" id="UP000021315"/>
    </source>
</evidence>
<accession>A0A080M1L5</accession>
<proteinExistence type="predicted"/>
<dbReference type="AlphaFoldDB" id="A0A080M1L5"/>
<reference evidence="1" key="1">
    <citation type="submission" date="2014-02" db="EMBL/GenBank/DDBJ databases">
        <title>Expanding our view of genomic diversity in Candidatus Accumulibacter clades.</title>
        <authorList>
            <person name="Skennerton C.T."/>
            <person name="Barr J.J."/>
            <person name="Slater F.R."/>
            <person name="Bond P.L."/>
            <person name="Tyson G.W."/>
        </authorList>
    </citation>
    <scope>NUCLEOTIDE SEQUENCE [LARGE SCALE GENOMIC DNA]</scope>
</reference>
<dbReference type="EMBL" id="JDST02000104">
    <property type="protein sequence ID" value="KFB75133.1"/>
    <property type="molecule type" value="Genomic_DNA"/>
</dbReference>
<evidence type="ECO:0000313" key="1">
    <source>
        <dbReference type="EMBL" id="KFB75133.1"/>
    </source>
</evidence>
<keyword evidence="2" id="KW-1185">Reference proteome</keyword>
<dbReference type="Proteomes" id="UP000021315">
    <property type="component" value="Unassembled WGS sequence"/>
</dbReference>